<organism evidence="2 3">
    <name type="scientific">Caulobacter segnis</name>
    <dbReference type="NCBI Taxonomy" id="88688"/>
    <lineage>
        <taxon>Bacteria</taxon>
        <taxon>Pseudomonadati</taxon>
        <taxon>Pseudomonadota</taxon>
        <taxon>Alphaproteobacteria</taxon>
        <taxon>Caulobacterales</taxon>
        <taxon>Caulobacteraceae</taxon>
        <taxon>Caulobacter</taxon>
    </lineage>
</organism>
<name>A0ABM6TE91_9CAUL</name>
<dbReference type="EMBL" id="CP027850">
    <property type="protein sequence ID" value="AVQ01455.1"/>
    <property type="molecule type" value="Genomic_DNA"/>
</dbReference>
<dbReference type="InterPro" id="IPR009739">
    <property type="entry name" value="LprI-like_N"/>
</dbReference>
<accession>A0ABM6TE91</accession>
<reference evidence="2 3" key="1">
    <citation type="journal article" date="2015" name="Biotechnol. Bioeng.">
        <title>Genome sequence and phenotypic characterization of Caulobacter segnis.</title>
        <authorList>
            <person name="Patel S."/>
            <person name="Fletcher B."/>
            <person name="Scott D.C."/>
            <person name="Ely B."/>
        </authorList>
    </citation>
    <scope>NUCLEOTIDE SEQUENCE [LARGE SCALE GENOMIC DNA]</scope>
    <source>
        <strain evidence="2 3">TK0059</strain>
    </source>
</reference>
<feature type="domain" description="Lysozyme inhibitor LprI-like N-terminal" evidence="1">
    <location>
        <begin position="20"/>
        <end position="113"/>
    </location>
</feature>
<protein>
    <submittedName>
        <fullName evidence="2">DUF1311 domain-containing protein</fullName>
    </submittedName>
</protein>
<evidence type="ECO:0000259" key="1">
    <source>
        <dbReference type="Pfam" id="PF07007"/>
    </source>
</evidence>
<evidence type="ECO:0000313" key="3">
    <source>
        <dbReference type="Proteomes" id="UP000240527"/>
    </source>
</evidence>
<sequence length="144" mass="16366">MAALLFALALASAPKPPCPDARTTVEVNECLNETLRGFDGEMKRYYEAAVKRLATEQRPPADDALSGLVRAQEAWRAYSDAECGAVYDYWREGTIRTSFELQCSIRQTRLRTFSLWRDWLTYPDSTPPILPRPDFTDLVSEGDR</sequence>
<dbReference type="Proteomes" id="UP000240527">
    <property type="component" value="Chromosome"/>
</dbReference>
<dbReference type="RefSeq" id="WP_013078344.1">
    <property type="nucleotide sequence ID" value="NZ_CP027850.1"/>
</dbReference>
<evidence type="ECO:0000313" key="2">
    <source>
        <dbReference type="EMBL" id="AVQ01455.1"/>
    </source>
</evidence>
<keyword evidence="3" id="KW-1185">Reference proteome</keyword>
<dbReference type="Gene3D" id="1.20.1270.180">
    <property type="match status" value="1"/>
</dbReference>
<gene>
    <name evidence="2" type="ORF">B7G68_06065</name>
</gene>
<dbReference type="Pfam" id="PF07007">
    <property type="entry name" value="LprI"/>
    <property type="match status" value="1"/>
</dbReference>
<proteinExistence type="predicted"/>